<dbReference type="GO" id="GO:0008168">
    <property type="term" value="F:methyltransferase activity"/>
    <property type="evidence" value="ECO:0007669"/>
    <property type="project" value="UniProtKB-KW"/>
</dbReference>
<keyword evidence="2" id="KW-0285">Flavoprotein</keyword>
<dbReference type="GO" id="GO:0032259">
    <property type="term" value="P:methylation"/>
    <property type="evidence" value="ECO:0007669"/>
    <property type="project" value="UniProtKB-KW"/>
</dbReference>
<dbReference type="InterPro" id="IPR016166">
    <property type="entry name" value="FAD-bd_PCMH"/>
</dbReference>
<evidence type="ECO:0000313" key="9">
    <source>
        <dbReference type="Proteomes" id="UP000642748"/>
    </source>
</evidence>
<dbReference type="GO" id="GO:1903457">
    <property type="term" value="P:lactate catabolic process"/>
    <property type="evidence" value="ECO:0007669"/>
    <property type="project" value="TreeGrafter"/>
</dbReference>
<dbReference type="InterPro" id="IPR016171">
    <property type="entry name" value="Vanillyl_alc_oxidase_C-sub2"/>
</dbReference>
<evidence type="ECO:0000256" key="4">
    <source>
        <dbReference type="ARBA" id="ARBA00023002"/>
    </source>
</evidence>
<comment type="cofactor">
    <cofactor evidence="1">
        <name>FAD</name>
        <dbReference type="ChEBI" id="CHEBI:57692"/>
    </cofactor>
</comment>
<dbReference type="Proteomes" id="UP000642748">
    <property type="component" value="Unassembled WGS sequence"/>
</dbReference>
<dbReference type="PROSITE" id="PS51379">
    <property type="entry name" value="4FE4S_FER_2"/>
    <property type="match status" value="1"/>
</dbReference>
<keyword evidence="8" id="KW-0808">Transferase</keyword>
<dbReference type="SUPFAM" id="SSF46548">
    <property type="entry name" value="alpha-helical ferredoxin"/>
    <property type="match status" value="1"/>
</dbReference>
<dbReference type="AlphaFoldDB" id="A0A8J3QL16"/>
<dbReference type="InterPro" id="IPR004017">
    <property type="entry name" value="Cys_rich_dom"/>
</dbReference>
<dbReference type="SUPFAM" id="SSF55103">
    <property type="entry name" value="FAD-linked oxidases, C-terminal domain"/>
    <property type="match status" value="1"/>
</dbReference>
<dbReference type="InterPro" id="IPR006094">
    <property type="entry name" value="Oxid_FAD_bind_N"/>
</dbReference>
<dbReference type="SUPFAM" id="SSF56176">
    <property type="entry name" value="FAD-binding/transporter-associated domain-like"/>
    <property type="match status" value="1"/>
</dbReference>
<dbReference type="InterPro" id="IPR036318">
    <property type="entry name" value="FAD-bd_PCMH-like_sf"/>
</dbReference>
<organism evidence="8 9">
    <name type="scientific">Rugosimonospora africana</name>
    <dbReference type="NCBI Taxonomy" id="556532"/>
    <lineage>
        <taxon>Bacteria</taxon>
        <taxon>Bacillati</taxon>
        <taxon>Actinomycetota</taxon>
        <taxon>Actinomycetes</taxon>
        <taxon>Micromonosporales</taxon>
        <taxon>Micromonosporaceae</taxon>
        <taxon>Rugosimonospora</taxon>
    </lineage>
</organism>
<dbReference type="Pfam" id="PF02754">
    <property type="entry name" value="CCG"/>
    <property type="match status" value="1"/>
</dbReference>
<feature type="domain" description="4Fe-4S ferredoxin-type" evidence="6">
    <location>
        <begin position="649"/>
        <end position="682"/>
    </location>
</feature>
<keyword evidence="9" id="KW-1185">Reference proteome</keyword>
<keyword evidence="3" id="KW-0274">FAD</keyword>
<dbReference type="PROSITE" id="PS51387">
    <property type="entry name" value="FAD_PCMH"/>
    <property type="match status" value="1"/>
</dbReference>
<dbReference type="Gene3D" id="1.10.45.10">
    <property type="entry name" value="Vanillyl-alcohol Oxidase, Chain A, domain 4"/>
    <property type="match status" value="1"/>
</dbReference>
<dbReference type="GO" id="GO:0008720">
    <property type="term" value="F:D-lactate dehydrogenase (NAD+) activity"/>
    <property type="evidence" value="ECO:0007669"/>
    <property type="project" value="TreeGrafter"/>
</dbReference>
<feature type="domain" description="FAD-binding PCMH-type" evidence="7">
    <location>
        <begin position="79"/>
        <end position="308"/>
    </location>
</feature>
<evidence type="ECO:0000313" key="8">
    <source>
        <dbReference type="EMBL" id="GIH12918.1"/>
    </source>
</evidence>
<accession>A0A8J3QL16</accession>
<dbReference type="Gene3D" id="3.30.43.10">
    <property type="entry name" value="Uridine Diphospho-n-acetylenolpyruvylglucosamine Reductase, domain 2"/>
    <property type="match status" value="1"/>
</dbReference>
<gene>
    <name evidence="8" type="ORF">Raf01_10900</name>
</gene>
<comment type="caution">
    <text evidence="8">The sequence shown here is derived from an EMBL/GenBank/DDBJ whole genome shotgun (WGS) entry which is preliminary data.</text>
</comment>
<keyword evidence="4" id="KW-0560">Oxidoreductase</keyword>
<proteinExistence type="predicted"/>
<evidence type="ECO:0000256" key="3">
    <source>
        <dbReference type="ARBA" id="ARBA00022827"/>
    </source>
</evidence>
<dbReference type="GO" id="GO:0071949">
    <property type="term" value="F:FAD binding"/>
    <property type="evidence" value="ECO:0007669"/>
    <property type="project" value="InterPro"/>
</dbReference>
<reference evidence="8" key="1">
    <citation type="submission" date="2021-01" db="EMBL/GenBank/DDBJ databases">
        <title>Whole genome shotgun sequence of Rugosimonospora africana NBRC 104875.</title>
        <authorList>
            <person name="Komaki H."/>
            <person name="Tamura T."/>
        </authorList>
    </citation>
    <scope>NUCLEOTIDE SEQUENCE</scope>
    <source>
        <strain evidence="8">NBRC 104875</strain>
    </source>
</reference>
<dbReference type="Pfam" id="PF01565">
    <property type="entry name" value="FAD_binding_4"/>
    <property type="match status" value="1"/>
</dbReference>
<dbReference type="InterPro" id="IPR016164">
    <property type="entry name" value="FAD-linked_Oxase-like_C"/>
</dbReference>
<dbReference type="EMBL" id="BONZ01000012">
    <property type="protein sequence ID" value="GIH12918.1"/>
    <property type="molecule type" value="Genomic_DNA"/>
</dbReference>
<dbReference type="PANTHER" id="PTHR11748">
    <property type="entry name" value="D-LACTATE DEHYDROGENASE"/>
    <property type="match status" value="1"/>
</dbReference>
<feature type="region of interest" description="Disordered" evidence="5">
    <location>
        <begin position="1"/>
        <end position="41"/>
    </location>
</feature>
<protein>
    <submittedName>
        <fullName evidence="8">Dimethylmenaquinone methyltransferase</fullName>
    </submittedName>
</protein>
<keyword evidence="8" id="KW-0489">Methyltransferase</keyword>
<name>A0A8J3QL16_9ACTN</name>
<dbReference type="Pfam" id="PF02913">
    <property type="entry name" value="FAD-oxidase_C"/>
    <property type="match status" value="1"/>
</dbReference>
<dbReference type="Gene3D" id="3.30.465.10">
    <property type="match status" value="1"/>
</dbReference>
<feature type="compositionally biased region" description="Pro residues" evidence="5">
    <location>
        <begin position="1"/>
        <end position="12"/>
    </location>
</feature>
<dbReference type="PANTHER" id="PTHR11748:SF119">
    <property type="entry name" value="D-2-HYDROXYGLUTARATE DEHYDROGENASE"/>
    <property type="match status" value="1"/>
</dbReference>
<dbReference type="RefSeq" id="WP_203916617.1">
    <property type="nucleotide sequence ID" value="NZ_BONZ01000012.1"/>
</dbReference>
<dbReference type="InterPro" id="IPR016169">
    <property type="entry name" value="FAD-bd_PCMH_sub2"/>
</dbReference>
<dbReference type="InterPro" id="IPR016167">
    <property type="entry name" value="FAD-bd_PCMH_sub1"/>
</dbReference>
<dbReference type="GO" id="GO:0004458">
    <property type="term" value="F:D-lactate dehydrogenase (cytochrome) activity"/>
    <property type="evidence" value="ECO:0007669"/>
    <property type="project" value="TreeGrafter"/>
</dbReference>
<sequence length="1021" mass="111616">MPAVPLPSPGGPPSSTQETTSLGALSPFGPTPLPVAPDGAGASTLDSRALAAALSEVVRGEVRFDKGTRGAYSTDASNYRQIPIGVVVPRSVDDVIAAVAVCRRFGAPVFSRGGGTSLGGQCTNTAVMLDMAKYLDGIESVDDKARIAVVQPGIVLDELNKVTRARYQIMFGPRPATHTHCTIGGMLGNNSCGSTAQWSGTTAQNVRRLEVLTYDGERMWVGPTDEQQYQEILRAGGRRAEIYRSLRELVDRYADDIRARYPDIPRRISGYNLPDLLPENGFNVARALVGTESTCVTILRAELNMLPEPPSLCLLMVGYQDIAAVGDRVMTAHQFHPYMIEGLDHRLLEYERGRRLNMPALHELPEVGAWLYVKTIGDSLDQARDRAGALLARLQDEGGVIAWRIYDEEAEQERMDKVRDVALGATSRVPGRLDTWPGWEDSAVPPERLGGYLRELRNLLDDHNYDEAPLYGHFGQGCVHTSIPFDLVTASGIGKFRSFVTRAAELVVNYGGSLSGEHGDGQARGELLPIMYGDRLVRAFDEFKAIFDPDNRMNPGKVVHANPIDSQLRLGVDWRPVSPDTHFDYPDDGGFPGATLRCFGVGDCRRRDSGTEVMCPSYVVTHEEEHSTRGRMRLLNEMMRGELITDGWRSTEVHDALDLCLACKGCKRDCPVGVDVATYKAEFLAHHYQRRLRPLTHYSLGWLPLVARLAAPVPFLANAATQTPVLSRLAKAVAGIDPRRSIPRFASRRFTDSFRRRGNRGDGHRGRVVLWPDTFSNSMQPHIAASATVVLEAAGFEVIVPERTVCCGLTWISTGQLKIAEWVARRSLDVLIPYLREGVPVVGLEPSCTSVLRSDLVELLDGDVDAVRLREQTFTLSELLNKRAADFTPRVSTQDGSLPAAIVQKHCHQHAILGFEQDQALMARIGLEPQVLASGCCGLAGDFGMTTDHREVSLACAERVLLPAVREADPTTVVLADGFSCRTQIDGAGTGRGSVHLAEVLAAAVRGQQLGPYPERVVGVR</sequence>
<dbReference type="InterPro" id="IPR017896">
    <property type="entry name" value="4Fe4S_Fe-S-bd"/>
</dbReference>
<dbReference type="Gene3D" id="3.30.70.2740">
    <property type="match status" value="1"/>
</dbReference>
<evidence type="ECO:0000256" key="1">
    <source>
        <dbReference type="ARBA" id="ARBA00001974"/>
    </source>
</evidence>
<dbReference type="InterPro" id="IPR004113">
    <property type="entry name" value="FAD-bd_oxidored_4_C"/>
</dbReference>
<dbReference type="Pfam" id="PF13183">
    <property type="entry name" value="Fer4_8"/>
    <property type="match status" value="1"/>
</dbReference>
<evidence type="ECO:0000256" key="2">
    <source>
        <dbReference type="ARBA" id="ARBA00022630"/>
    </source>
</evidence>
<evidence type="ECO:0000259" key="7">
    <source>
        <dbReference type="PROSITE" id="PS51387"/>
    </source>
</evidence>
<evidence type="ECO:0000256" key="5">
    <source>
        <dbReference type="SAM" id="MobiDB-lite"/>
    </source>
</evidence>
<evidence type="ECO:0000259" key="6">
    <source>
        <dbReference type="PROSITE" id="PS51379"/>
    </source>
</evidence>